<keyword evidence="3" id="KW-1185">Reference proteome</keyword>
<sequence>MLSVVLIGGLAGGRLLLNRDETGPPATPTSGRNDPVRSPTAKQAAKLRAITGDQLCAAVPVDLRKSLIADAYYGGTDASTGAASDTEKRADCSWTNSRMDVGGGALGHRSLSISVQARSAETRGAVKDATDRFGQDRKAHEQRVNVRNGRRIDGRTSGSSFGELRTLKHGDASYSQTSIGRSGLKTEAFVRQGPWLIKVTYGGANRTGVKYPSGDETRAAAGKVAALIAAEMTKKAGEVKPTGPCGIVTAEQIESAFFPAAGGLSVRTNVSRIEQTTCTWSISEVVEHRPGQDYTARGGRLDLRVTDWSGGGTGSAAQFDRDAKKYDNYHDQGGLTDDRLHTAYEPRQELSGLGEKAFAVVSSTTKQYDKSAPPTMEILIKVLAGDRTVEVTFRGTTTGGGLVDAVGYRAPVFEPAVARPALTKVAKRFLDGLK</sequence>
<accession>A0ABW1CNH3</accession>
<comment type="caution">
    <text evidence="2">The sequence shown here is derived from an EMBL/GenBank/DDBJ whole genome shotgun (WGS) entry which is preliminary data.</text>
</comment>
<evidence type="ECO:0000313" key="2">
    <source>
        <dbReference type="EMBL" id="MFC5826046.1"/>
    </source>
</evidence>
<name>A0ABW1CNH3_9ACTN</name>
<protein>
    <recommendedName>
        <fullName evidence="4">DUF3558 domain-containing protein</fullName>
    </recommendedName>
</protein>
<dbReference type="RefSeq" id="WP_379515554.1">
    <property type="nucleotide sequence ID" value="NZ_JBHSPA010000023.1"/>
</dbReference>
<evidence type="ECO:0000256" key="1">
    <source>
        <dbReference type="SAM" id="MobiDB-lite"/>
    </source>
</evidence>
<dbReference type="Proteomes" id="UP001596058">
    <property type="component" value="Unassembled WGS sequence"/>
</dbReference>
<organism evidence="2 3">
    <name type="scientific">Nonomuraea insulae</name>
    <dbReference type="NCBI Taxonomy" id="1616787"/>
    <lineage>
        <taxon>Bacteria</taxon>
        <taxon>Bacillati</taxon>
        <taxon>Actinomycetota</taxon>
        <taxon>Actinomycetes</taxon>
        <taxon>Streptosporangiales</taxon>
        <taxon>Streptosporangiaceae</taxon>
        <taxon>Nonomuraea</taxon>
    </lineage>
</organism>
<reference evidence="3" key="1">
    <citation type="journal article" date="2019" name="Int. J. Syst. Evol. Microbiol.">
        <title>The Global Catalogue of Microorganisms (GCM) 10K type strain sequencing project: providing services to taxonomists for standard genome sequencing and annotation.</title>
        <authorList>
            <consortium name="The Broad Institute Genomics Platform"/>
            <consortium name="The Broad Institute Genome Sequencing Center for Infectious Disease"/>
            <person name="Wu L."/>
            <person name="Ma J."/>
        </authorList>
    </citation>
    <scope>NUCLEOTIDE SEQUENCE [LARGE SCALE GENOMIC DNA]</scope>
    <source>
        <strain evidence="3">CCUG 53903</strain>
    </source>
</reference>
<proteinExistence type="predicted"/>
<gene>
    <name evidence="2" type="ORF">ACFPZ3_19445</name>
</gene>
<feature type="region of interest" description="Disordered" evidence="1">
    <location>
        <begin position="18"/>
        <end position="40"/>
    </location>
</feature>
<evidence type="ECO:0000313" key="3">
    <source>
        <dbReference type="Proteomes" id="UP001596058"/>
    </source>
</evidence>
<dbReference type="EMBL" id="JBHSPA010000023">
    <property type="protein sequence ID" value="MFC5826046.1"/>
    <property type="molecule type" value="Genomic_DNA"/>
</dbReference>
<evidence type="ECO:0008006" key="4">
    <source>
        <dbReference type="Google" id="ProtNLM"/>
    </source>
</evidence>